<dbReference type="SUPFAM" id="SSF53098">
    <property type="entry name" value="Ribonuclease H-like"/>
    <property type="match status" value="1"/>
</dbReference>
<dbReference type="PANTHER" id="PTHR42648">
    <property type="entry name" value="TRANSPOSASE, PUTATIVE-RELATED"/>
    <property type="match status" value="1"/>
</dbReference>
<keyword evidence="3" id="KW-0378">Hydrolase</keyword>
<feature type="region of interest" description="Disordered" evidence="4">
    <location>
        <begin position="733"/>
        <end position="970"/>
    </location>
</feature>
<comment type="caution">
    <text evidence="6">The sequence shown here is derived from an EMBL/GenBank/DDBJ whole genome shotgun (WGS) entry which is preliminary data.</text>
</comment>
<evidence type="ECO:0000256" key="1">
    <source>
        <dbReference type="ARBA" id="ARBA00022670"/>
    </source>
</evidence>
<feature type="region of interest" description="Disordered" evidence="4">
    <location>
        <begin position="253"/>
        <end position="346"/>
    </location>
</feature>
<dbReference type="Pfam" id="PF07727">
    <property type="entry name" value="RVT_2"/>
    <property type="match status" value="1"/>
</dbReference>
<dbReference type="Pfam" id="PF25597">
    <property type="entry name" value="SH3_retrovirus"/>
    <property type="match status" value="1"/>
</dbReference>
<dbReference type="GO" id="GO:0006508">
    <property type="term" value="P:proteolysis"/>
    <property type="evidence" value="ECO:0007669"/>
    <property type="project" value="UniProtKB-KW"/>
</dbReference>
<evidence type="ECO:0000256" key="2">
    <source>
        <dbReference type="ARBA" id="ARBA00022723"/>
    </source>
</evidence>
<feature type="compositionally biased region" description="Polar residues" evidence="4">
    <location>
        <begin position="746"/>
        <end position="761"/>
    </location>
</feature>
<dbReference type="InterPro" id="IPR025724">
    <property type="entry name" value="GAG-pre-integrase_dom"/>
</dbReference>
<feature type="compositionally biased region" description="Basic and acidic residues" evidence="4">
    <location>
        <begin position="942"/>
        <end position="961"/>
    </location>
</feature>
<dbReference type="InterPro" id="IPR057670">
    <property type="entry name" value="SH3_retrovirus"/>
</dbReference>
<dbReference type="InterPro" id="IPR039537">
    <property type="entry name" value="Retrotran_Ty1/copia-like"/>
</dbReference>
<protein>
    <recommendedName>
        <fullName evidence="5">Integrase catalytic domain-containing protein</fullName>
    </recommendedName>
</protein>
<dbReference type="GO" id="GO:0046872">
    <property type="term" value="F:metal ion binding"/>
    <property type="evidence" value="ECO:0007669"/>
    <property type="project" value="UniProtKB-KW"/>
</dbReference>
<gene>
    <name evidence="6" type="ORF">LSAT_V11C400192200</name>
</gene>
<evidence type="ECO:0000259" key="5">
    <source>
        <dbReference type="PROSITE" id="PS50994"/>
    </source>
</evidence>
<dbReference type="GO" id="GO:0008233">
    <property type="term" value="F:peptidase activity"/>
    <property type="evidence" value="ECO:0007669"/>
    <property type="project" value="UniProtKB-KW"/>
</dbReference>
<dbReference type="InterPro" id="IPR036397">
    <property type="entry name" value="RNaseH_sf"/>
</dbReference>
<feature type="region of interest" description="Disordered" evidence="4">
    <location>
        <begin position="1470"/>
        <end position="1548"/>
    </location>
</feature>
<feature type="compositionally biased region" description="Basic and acidic residues" evidence="4">
    <location>
        <begin position="893"/>
        <end position="903"/>
    </location>
</feature>
<accession>A0A9R1XIU9</accession>
<evidence type="ECO:0000256" key="3">
    <source>
        <dbReference type="ARBA" id="ARBA00022801"/>
    </source>
</evidence>
<feature type="domain" description="Integrase catalytic" evidence="5">
    <location>
        <begin position="1170"/>
        <end position="1336"/>
    </location>
</feature>
<feature type="compositionally biased region" description="Low complexity" evidence="4">
    <location>
        <begin position="776"/>
        <end position="794"/>
    </location>
</feature>
<dbReference type="GO" id="GO:0015074">
    <property type="term" value="P:DNA integration"/>
    <property type="evidence" value="ECO:0007669"/>
    <property type="project" value="InterPro"/>
</dbReference>
<evidence type="ECO:0000313" key="6">
    <source>
        <dbReference type="EMBL" id="KAJ0214299.1"/>
    </source>
</evidence>
<feature type="compositionally biased region" description="Basic and acidic residues" evidence="4">
    <location>
        <begin position="830"/>
        <end position="851"/>
    </location>
</feature>
<evidence type="ECO:0000313" key="7">
    <source>
        <dbReference type="Proteomes" id="UP000235145"/>
    </source>
</evidence>
<dbReference type="InterPro" id="IPR054722">
    <property type="entry name" value="PolX-like_BBD"/>
</dbReference>
<dbReference type="GO" id="GO:0003676">
    <property type="term" value="F:nucleic acid binding"/>
    <property type="evidence" value="ECO:0007669"/>
    <property type="project" value="InterPro"/>
</dbReference>
<dbReference type="InterPro" id="IPR012337">
    <property type="entry name" value="RNaseH-like_sf"/>
</dbReference>
<keyword evidence="7" id="KW-1185">Reference proteome</keyword>
<sequence length="1765" mass="198731">MVDLDGRHCTYSPYHQCQGECLVGQRSINRSRHVSENDRRAHTPRTIRCGKCFEYGHNQKGCKNATREPVPILPKKKGRLTKEQYEPTQASSDMFERQEPISMPLKKIGRPWKKVQSDPNQASGSKFVRRKKKLGIKRGGGIAEDRVLVDEHDVFDGHVEARGCGEQMKDLFDKEDTNDHSVVDTMCTLEAAICQPKDNYDKGDGLQDAMDAILQSILHANNNKGVEDVEPDLTKTLDQTYLGNEVEDIPYVDGVMEGNEGDGLINDGVEENEGDGEGDEVVEVAGEGDGDDEGEGDGDGDGEADGDGAGEDDGEGNGDVEDEGEGDEDDEVRKPTHGKAYMAKEESSGGKCFMVSGVSHMRGYNTDGGSNGPKVQEDMCFTAKPLSQQFNELDELIKKVQFAFISSKVPSSSYKKELKNVNTRISHLDSSLTQTRVTNSNLTDQLSRVASKSEERRMWIELKESELVKVKDKNIYLQRDNLKLLKQRNVFCLIAKRLYSNITQLHLDCEIGQKIHRMFLPFLEFKEDEIDAEAYNCESVISSDDVNPTYKIGLDKIESFIKPKDHKVMLKNLLDENDRLKLRTETIQKFDSLNAKVSSKNKIDVENASELNEDENMSEISVEDTVDCSEFVKSETENHKNLISENSVEFARLSQQKSPKLVEKAVVYQKVRTTPNQVYKVTGVTEHQTAELTAIVNEVNADGCDEFFWEAPIDNGNETVGLSERTSWMKKGRYIPEPLNKPDNFSEPSTSGTKDTPQEVDSSAKEDIPSTPTARSETSSDTPSTSSGQTKSSSDIPSAPSVQRKTPKVQKEPAKVTSKAKANVHHQPKQMRDKKIERNLRYRKNLSERKQFWHSQNAYYSHKDKNLKYENNPRFGSKVKREQDSKVSPSNDQKQKGHLESSARKSSPSKFSRSNSSRSSTSTHSSPSSSKTNPTCPQKPHSSAEQKGKQKVDESKPEPKANKPNLNKIKVINDEQFDEEWYIDSGCSRHMTGRKEELSEYRSLANGGNVKFGNNSFGTIKGYGMITNGDFTIRKVAYVEGLQHNLISVSQLVGGTGLKVSFDDEGSEIIEKKTKKVILKSERKGEMFPLDMKPIKGNPAICLLSKAQSDESWLWHRRLSHLNFKDINRLVTGGHVRGLPLLKFDREHLCAACEMGKQSRQSHPSVINTKVVEPLELLHIDLCGPSSIESIGGSKYILVIVDDFSRFTWVFFLKLKSEATQKLKVFIKQIEVQLKKVVRNIRSDNGLEFKNREFEEFLAEKGISHNFSAPYTPQQNGIVERRNRSLCEAARTMLSFASLPLYFWADAISAACYTQNRSYLNKRFTLTPYEILNNRKPNVKFFHVFGSRCFIFNSKEHRNKFDVKADEGIFLGYSLTSKAYRVLNKRSRRIEEAYYVTFDDNYVKKLQAIDDTAEEIFPQTGQVTVSIANLYEKFQELFDEPEKASLSEAGAADNKIDHMKQIVEDAARRMHEGESPTDDSPTNNASVEGEPSSHVEGEQSSTTSPEGPSPTEGTYPTEGAPPNEGASMPESPAPQETPESHVSQDSSIEGEHDDMMLDFDSQSEPEEMINSELDPTFDPNYPPLTKWTRDHPISQVVGDVSEKVLTRSQLKAKQTSLFSKVEFCMFSSFVSKVESKTVNTALDHSDWVQAMQDELNEFERNKVWRLIPTPPDASVVGLKWVFRNKMDKEGNVIRNKARLVVKGYCQEEGIDYEETFAPVARLESVRIFLPMLLTKTLRSSKWTSSVHFSMENLKKLCMWSNLLGS</sequence>
<dbReference type="Gene3D" id="3.30.420.10">
    <property type="entry name" value="Ribonuclease H-like superfamily/Ribonuclease H"/>
    <property type="match status" value="1"/>
</dbReference>
<feature type="compositionally biased region" description="Acidic residues" evidence="4">
    <location>
        <begin position="268"/>
        <end position="330"/>
    </location>
</feature>
<dbReference type="EMBL" id="NBSK02000004">
    <property type="protein sequence ID" value="KAJ0214299.1"/>
    <property type="molecule type" value="Genomic_DNA"/>
</dbReference>
<organism evidence="6 7">
    <name type="scientific">Lactuca sativa</name>
    <name type="common">Garden lettuce</name>
    <dbReference type="NCBI Taxonomy" id="4236"/>
    <lineage>
        <taxon>Eukaryota</taxon>
        <taxon>Viridiplantae</taxon>
        <taxon>Streptophyta</taxon>
        <taxon>Embryophyta</taxon>
        <taxon>Tracheophyta</taxon>
        <taxon>Spermatophyta</taxon>
        <taxon>Magnoliopsida</taxon>
        <taxon>eudicotyledons</taxon>
        <taxon>Gunneridae</taxon>
        <taxon>Pentapetalae</taxon>
        <taxon>asterids</taxon>
        <taxon>campanulids</taxon>
        <taxon>Asterales</taxon>
        <taxon>Asteraceae</taxon>
        <taxon>Cichorioideae</taxon>
        <taxon>Cichorieae</taxon>
        <taxon>Lactucinae</taxon>
        <taxon>Lactuca</taxon>
    </lineage>
</organism>
<reference evidence="6 7" key="1">
    <citation type="journal article" date="2017" name="Nat. Commun.">
        <title>Genome assembly with in vitro proximity ligation data and whole-genome triplication in lettuce.</title>
        <authorList>
            <person name="Reyes-Chin-Wo S."/>
            <person name="Wang Z."/>
            <person name="Yang X."/>
            <person name="Kozik A."/>
            <person name="Arikit S."/>
            <person name="Song C."/>
            <person name="Xia L."/>
            <person name="Froenicke L."/>
            <person name="Lavelle D.O."/>
            <person name="Truco M.J."/>
            <person name="Xia R."/>
            <person name="Zhu S."/>
            <person name="Xu C."/>
            <person name="Xu H."/>
            <person name="Xu X."/>
            <person name="Cox K."/>
            <person name="Korf I."/>
            <person name="Meyers B.C."/>
            <person name="Michelmore R.W."/>
        </authorList>
    </citation>
    <scope>NUCLEOTIDE SEQUENCE [LARGE SCALE GENOMIC DNA]</scope>
    <source>
        <strain evidence="7">cv. Salinas</strain>
        <tissue evidence="6">Seedlings</tissue>
    </source>
</reference>
<dbReference type="Pfam" id="PF13976">
    <property type="entry name" value="gag_pre-integrs"/>
    <property type="match status" value="1"/>
</dbReference>
<name>A0A9R1XIU9_LACSA</name>
<dbReference type="Pfam" id="PF00665">
    <property type="entry name" value="rve"/>
    <property type="match status" value="1"/>
</dbReference>
<keyword evidence="1" id="KW-0645">Protease</keyword>
<evidence type="ECO:0000256" key="4">
    <source>
        <dbReference type="SAM" id="MobiDB-lite"/>
    </source>
</evidence>
<dbReference type="InterPro" id="IPR001584">
    <property type="entry name" value="Integrase_cat-core"/>
</dbReference>
<dbReference type="Pfam" id="PF22936">
    <property type="entry name" value="Pol_BBD"/>
    <property type="match status" value="1"/>
</dbReference>
<feature type="compositionally biased region" description="Low complexity" evidence="4">
    <location>
        <begin position="904"/>
        <end position="934"/>
    </location>
</feature>
<dbReference type="Proteomes" id="UP000235145">
    <property type="component" value="Unassembled WGS sequence"/>
</dbReference>
<dbReference type="PANTHER" id="PTHR42648:SF18">
    <property type="entry name" value="RETROTRANSPOSON, UNCLASSIFIED-LIKE PROTEIN"/>
    <property type="match status" value="1"/>
</dbReference>
<dbReference type="PROSITE" id="PS50994">
    <property type="entry name" value="INTEGRASE"/>
    <property type="match status" value="1"/>
</dbReference>
<keyword evidence="2" id="KW-0479">Metal-binding</keyword>
<dbReference type="InterPro" id="IPR013103">
    <property type="entry name" value="RVT_2"/>
</dbReference>
<proteinExistence type="predicted"/>
<feature type="compositionally biased region" description="Low complexity" evidence="4">
    <location>
        <begin position="1500"/>
        <end position="1514"/>
    </location>
</feature>